<feature type="chain" id="PRO_5005790316" evidence="1">
    <location>
        <begin position="24"/>
        <end position="75"/>
    </location>
</feature>
<dbReference type="EMBL" id="MPJC01000001">
    <property type="protein sequence ID" value="OKA24480.1"/>
    <property type="molecule type" value="Genomic_DNA"/>
</dbReference>
<organism evidence="3 4">
    <name type="scientific">Pseudomonas versuta</name>
    <dbReference type="NCBI Taxonomy" id="1788301"/>
    <lineage>
        <taxon>Bacteria</taxon>
        <taxon>Pseudomonadati</taxon>
        <taxon>Pseudomonadota</taxon>
        <taxon>Gammaproteobacteria</taxon>
        <taxon>Pseudomonadales</taxon>
        <taxon>Pseudomonadaceae</taxon>
        <taxon>Pseudomonas</taxon>
    </lineage>
</organism>
<dbReference type="Proteomes" id="UP000186677">
    <property type="component" value="Unassembled WGS sequence"/>
</dbReference>
<dbReference type="AlphaFoldDB" id="A0A0M3UD20"/>
<dbReference type="KEGG" id="ppsy:AOC04_02345"/>
<dbReference type="Proteomes" id="UP000185990">
    <property type="component" value="Unassembled WGS sequence"/>
</dbReference>
<accession>A0A0M3UD20</accession>
<protein>
    <submittedName>
        <fullName evidence="3">Uncharacterized protein</fullName>
    </submittedName>
</protein>
<reference evidence="3 4" key="1">
    <citation type="submission" date="2016-11" db="EMBL/GenBank/DDBJ databases">
        <title>Draft genome of Pseudomonas versuta A4R1.12.</title>
        <authorList>
            <person name="See-Too W.-S."/>
        </authorList>
    </citation>
    <scope>NUCLEOTIDE SEQUENCE [LARGE SCALE GENOMIC DNA]</scope>
    <source>
        <strain evidence="3 4">A4R1.12</strain>
    </source>
</reference>
<comment type="caution">
    <text evidence="3">The sequence shown here is derived from an EMBL/GenBank/DDBJ whole genome shotgun (WGS) entry which is preliminary data.</text>
</comment>
<accession>A0A1Q4KP56</accession>
<sequence>MKREIARGLFLLGALAIASVALAAWEQPVTQVLSGAGGGDSCPLPRVAKVSRAATPDHDLLLFMFGMTQGMKSQG</sequence>
<evidence type="ECO:0000313" key="2">
    <source>
        <dbReference type="EMBL" id="OKA24480.1"/>
    </source>
</evidence>
<keyword evidence="5" id="KW-1185">Reference proteome</keyword>
<evidence type="ECO:0000313" key="4">
    <source>
        <dbReference type="Proteomes" id="UP000185990"/>
    </source>
</evidence>
<dbReference type="OrthoDB" id="7017559at2"/>
<feature type="signal peptide" evidence="1">
    <location>
        <begin position="1"/>
        <end position="23"/>
    </location>
</feature>
<gene>
    <name evidence="2" type="ORF">BOH73_00905</name>
    <name evidence="3" type="ORF">BOH74_02425</name>
</gene>
<evidence type="ECO:0000313" key="3">
    <source>
        <dbReference type="EMBL" id="OKA28326.1"/>
    </source>
</evidence>
<evidence type="ECO:0000313" key="5">
    <source>
        <dbReference type="Proteomes" id="UP000186677"/>
    </source>
</evidence>
<name>A0A0M3UD20_9PSED</name>
<reference evidence="2 5" key="2">
    <citation type="submission" date="2016-11" db="EMBL/GenBank/DDBJ databases">
        <title>Draft genome of Pseudomonas versuta A4R1.5.</title>
        <authorList>
            <person name="See-Too W.-S."/>
        </authorList>
    </citation>
    <scope>NUCLEOTIDE SEQUENCE [LARGE SCALE GENOMIC DNA]</scope>
    <source>
        <strain evidence="2 5">A4R1.5</strain>
    </source>
</reference>
<dbReference type="EMBL" id="MPJD01000004">
    <property type="protein sequence ID" value="OKA28326.1"/>
    <property type="molecule type" value="Genomic_DNA"/>
</dbReference>
<evidence type="ECO:0000256" key="1">
    <source>
        <dbReference type="SAM" id="SignalP"/>
    </source>
</evidence>
<keyword evidence="1" id="KW-0732">Signal</keyword>
<dbReference type="RefSeq" id="WP_060690982.1">
    <property type="nucleotide sequence ID" value="NZ_CP012676.1"/>
</dbReference>
<proteinExistence type="predicted"/>